<feature type="chain" id="PRO_5044285428" evidence="1">
    <location>
        <begin position="22"/>
        <end position="258"/>
    </location>
</feature>
<organism evidence="2">
    <name type="scientific">Bradyrhizobium sp. LLZ17</name>
    <dbReference type="NCBI Taxonomy" id="3239388"/>
    <lineage>
        <taxon>Bacteria</taxon>
        <taxon>Pseudomonadati</taxon>
        <taxon>Pseudomonadota</taxon>
        <taxon>Alphaproteobacteria</taxon>
        <taxon>Hyphomicrobiales</taxon>
        <taxon>Nitrobacteraceae</taxon>
        <taxon>Bradyrhizobium</taxon>
    </lineage>
</organism>
<evidence type="ECO:0000313" key="2">
    <source>
        <dbReference type="EMBL" id="XDV58428.1"/>
    </source>
</evidence>
<keyword evidence="1" id="KW-0732">Signal</keyword>
<sequence length="258" mass="28724">MLRFVGCLLLAVLWNCQSVLAEEVRIGHLETNDDTGINWLYFNCQKSGSAQMQCDILQTLISKKKTDVEIDAELKELNGTDSLAQFNKIFGEGCKSLVANEGKLRSAQKSGIGVDGKPVNLRIAAAGWPMMFGMLDVCKTPTQESASRFFKLTTDEERRSCKVHTFMSKASFTFIRETNSWTTKEGPTGPCGTFVLGTLTQDQKTSFWSYVEKTLRTNPKGVLPLGQSCSLFPEHTANYSWRTTRTLAACDFIESEPD</sequence>
<gene>
    <name evidence="2" type="ORF">AB8Z38_02510</name>
</gene>
<reference evidence="2" key="1">
    <citation type="submission" date="2024-08" db="EMBL/GenBank/DDBJ databases">
        <authorList>
            <person name="Chaddad Z."/>
            <person name="Lamrabet M."/>
            <person name="Bouhnik O."/>
            <person name="Alami S."/>
            <person name="Wipf D."/>
            <person name="Courty P.E."/>
            <person name="Missbah El Idrissi M."/>
        </authorList>
    </citation>
    <scope>NUCLEOTIDE SEQUENCE</scope>
    <source>
        <strain evidence="2">LLZ17</strain>
    </source>
</reference>
<protein>
    <submittedName>
        <fullName evidence="2">Uncharacterized protein</fullName>
    </submittedName>
</protein>
<evidence type="ECO:0000256" key="1">
    <source>
        <dbReference type="SAM" id="SignalP"/>
    </source>
</evidence>
<accession>A0AB39XKK8</accession>
<dbReference type="RefSeq" id="WP_369722962.1">
    <property type="nucleotide sequence ID" value="NZ_CP165734.1"/>
</dbReference>
<proteinExistence type="predicted"/>
<dbReference type="EMBL" id="CP165734">
    <property type="protein sequence ID" value="XDV58428.1"/>
    <property type="molecule type" value="Genomic_DNA"/>
</dbReference>
<dbReference type="AlphaFoldDB" id="A0AB39XKK8"/>
<name>A0AB39XKK8_9BRAD</name>
<feature type="signal peptide" evidence="1">
    <location>
        <begin position="1"/>
        <end position="21"/>
    </location>
</feature>